<reference evidence="1" key="1">
    <citation type="submission" date="2018-02" db="EMBL/GenBank/DDBJ databases">
        <title>Rhizophora mucronata_Transcriptome.</title>
        <authorList>
            <person name="Meera S.P."/>
            <person name="Sreeshan A."/>
            <person name="Augustine A."/>
        </authorList>
    </citation>
    <scope>NUCLEOTIDE SEQUENCE</scope>
    <source>
        <tissue evidence="1">Leaf</tissue>
    </source>
</reference>
<dbReference type="EMBL" id="GGEC01087865">
    <property type="protein sequence ID" value="MBX68349.1"/>
    <property type="molecule type" value="Transcribed_RNA"/>
</dbReference>
<accession>A0A2P2QMT9</accession>
<proteinExistence type="predicted"/>
<name>A0A2P2QMT9_RHIMU</name>
<protein>
    <submittedName>
        <fullName evidence="1">Uncharacterized protein</fullName>
    </submittedName>
</protein>
<evidence type="ECO:0000313" key="1">
    <source>
        <dbReference type="EMBL" id="MBX68349.1"/>
    </source>
</evidence>
<sequence>MCVPCSSPLSNYIQGFSLNHFPSFSILHLLHLSIYHWQQNYWIQAHNFLDSLGPILRASVLQFLPVLCLNEFGKPQGVRTKLQQ</sequence>
<dbReference type="AlphaFoldDB" id="A0A2P2QMT9"/>
<organism evidence="1">
    <name type="scientific">Rhizophora mucronata</name>
    <name type="common">Asiatic mangrove</name>
    <dbReference type="NCBI Taxonomy" id="61149"/>
    <lineage>
        <taxon>Eukaryota</taxon>
        <taxon>Viridiplantae</taxon>
        <taxon>Streptophyta</taxon>
        <taxon>Embryophyta</taxon>
        <taxon>Tracheophyta</taxon>
        <taxon>Spermatophyta</taxon>
        <taxon>Magnoliopsida</taxon>
        <taxon>eudicotyledons</taxon>
        <taxon>Gunneridae</taxon>
        <taxon>Pentapetalae</taxon>
        <taxon>rosids</taxon>
        <taxon>fabids</taxon>
        <taxon>Malpighiales</taxon>
        <taxon>Rhizophoraceae</taxon>
        <taxon>Rhizophora</taxon>
    </lineage>
</organism>